<dbReference type="NCBIfam" id="TIGR00741">
    <property type="entry name" value="yfiA"/>
    <property type="match status" value="1"/>
</dbReference>
<dbReference type="InterPro" id="IPR034694">
    <property type="entry name" value="HPF_long/plastid"/>
</dbReference>
<accession>A0ABR7F7K0</accession>
<dbReference type="Gene3D" id="3.30.160.100">
    <property type="entry name" value="Ribosome hibernation promotion factor-like"/>
    <property type="match status" value="1"/>
</dbReference>
<comment type="subunit">
    <text evidence="2">Interacts with 100S ribosomes.</text>
</comment>
<evidence type="ECO:0000313" key="4">
    <source>
        <dbReference type="EMBL" id="MBC5668974.1"/>
    </source>
</evidence>
<dbReference type="Pfam" id="PF16321">
    <property type="entry name" value="Ribosom_S30AE_C"/>
    <property type="match status" value="1"/>
</dbReference>
<comment type="subcellular location">
    <subcellularLocation>
        <location evidence="2">Cytoplasm</location>
    </subcellularLocation>
</comment>
<dbReference type="PANTHER" id="PTHR33231:SF1">
    <property type="entry name" value="30S RIBOSOMAL PROTEIN"/>
    <property type="match status" value="1"/>
</dbReference>
<keyword evidence="5" id="KW-1185">Reference proteome</keyword>
<dbReference type="Pfam" id="PF02482">
    <property type="entry name" value="Ribosomal_S30AE"/>
    <property type="match status" value="1"/>
</dbReference>
<dbReference type="SUPFAM" id="SSF69754">
    <property type="entry name" value="Ribosome binding protein Y (YfiA homologue)"/>
    <property type="match status" value="1"/>
</dbReference>
<organism evidence="4 5">
    <name type="scientific">Eubacterium segne</name>
    <dbReference type="NCBI Taxonomy" id="2763045"/>
    <lineage>
        <taxon>Bacteria</taxon>
        <taxon>Bacillati</taxon>
        <taxon>Bacillota</taxon>
        <taxon>Clostridia</taxon>
        <taxon>Eubacteriales</taxon>
        <taxon>Eubacteriaceae</taxon>
        <taxon>Eubacterium</taxon>
    </lineage>
</organism>
<evidence type="ECO:0000256" key="2">
    <source>
        <dbReference type="HAMAP-Rule" id="MF_00839"/>
    </source>
</evidence>
<dbReference type="HAMAP" id="MF_00839">
    <property type="entry name" value="HPF"/>
    <property type="match status" value="1"/>
</dbReference>
<dbReference type="InterPro" id="IPR038416">
    <property type="entry name" value="Ribosom_S30AE_C_sf"/>
</dbReference>
<name>A0ABR7F7K0_9FIRM</name>
<dbReference type="InterPro" id="IPR050574">
    <property type="entry name" value="HPF/YfiA_ribosome-assoc"/>
</dbReference>
<sequence>MKINIFGKNIEVTDGIKSAVQEKLGKLDKYFAEETRADVTLSVNRNDQKVEVTIPVKGNIIRAEEVSEDMYASIDMVEETIERQLVKYKNKLVDKKKAFREDFSAAYLEADYDDDEEDAVKIVRTKSFGIKPMDPEEACVQMELLGHNFFVFLNADTDEVNVVYKRKGNTYGLIEPMFD</sequence>
<comment type="similarity">
    <text evidence="2">Belongs to the HPF/YfiA ribosome-associated protein family. Long HPF subfamily.</text>
</comment>
<dbReference type="InterPro" id="IPR032528">
    <property type="entry name" value="Ribosom_S30AE_C"/>
</dbReference>
<comment type="function">
    <text evidence="2">Required for dimerization of active 70S ribosomes into 100S ribosomes in stationary phase; 100S ribosomes are translationally inactive and sometimes present during exponential growth.</text>
</comment>
<gene>
    <name evidence="4" type="primary">raiA</name>
    <name evidence="2" type="synonym">hpf</name>
    <name evidence="4" type="ORF">H8S00_13485</name>
</gene>
<dbReference type="InterPro" id="IPR003489">
    <property type="entry name" value="RHF/RaiA"/>
</dbReference>
<dbReference type="Proteomes" id="UP000597877">
    <property type="component" value="Unassembled WGS sequence"/>
</dbReference>
<proteinExistence type="inferred from homology"/>
<keyword evidence="1 2" id="KW-0810">Translation regulation</keyword>
<comment type="caution">
    <text evidence="4">The sequence shown here is derived from an EMBL/GenBank/DDBJ whole genome shotgun (WGS) entry which is preliminary data.</text>
</comment>
<dbReference type="PANTHER" id="PTHR33231">
    <property type="entry name" value="30S RIBOSOMAL PROTEIN"/>
    <property type="match status" value="1"/>
</dbReference>
<evidence type="ECO:0000313" key="5">
    <source>
        <dbReference type="Proteomes" id="UP000597877"/>
    </source>
</evidence>
<evidence type="ECO:0000256" key="1">
    <source>
        <dbReference type="ARBA" id="ARBA00022845"/>
    </source>
</evidence>
<evidence type="ECO:0000259" key="3">
    <source>
        <dbReference type="Pfam" id="PF16321"/>
    </source>
</evidence>
<dbReference type="RefSeq" id="WP_021951770.1">
    <property type="nucleotide sequence ID" value="NZ_JACOOZ010000012.1"/>
</dbReference>
<dbReference type="Gene3D" id="3.30.505.50">
    <property type="entry name" value="Sigma 54 modulation/S30EA ribosomal protein, C-terminal domain"/>
    <property type="match status" value="1"/>
</dbReference>
<feature type="domain" description="Sigma 54 modulation/S30EA ribosomal protein C-terminal" evidence="3">
    <location>
        <begin position="119"/>
        <end position="173"/>
    </location>
</feature>
<dbReference type="CDD" id="cd00552">
    <property type="entry name" value="RaiA"/>
    <property type="match status" value="1"/>
</dbReference>
<dbReference type="InterPro" id="IPR036567">
    <property type="entry name" value="RHF-like"/>
</dbReference>
<reference evidence="4 5" key="1">
    <citation type="submission" date="2020-08" db="EMBL/GenBank/DDBJ databases">
        <title>Genome public.</title>
        <authorList>
            <person name="Liu C."/>
            <person name="Sun Q."/>
        </authorList>
    </citation>
    <scope>NUCLEOTIDE SEQUENCE [LARGE SCALE GENOMIC DNA]</scope>
    <source>
        <strain evidence="4 5">BX4</strain>
    </source>
</reference>
<dbReference type="EMBL" id="JACOOZ010000012">
    <property type="protein sequence ID" value="MBC5668974.1"/>
    <property type="molecule type" value="Genomic_DNA"/>
</dbReference>
<keyword evidence="2" id="KW-0963">Cytoplasm</keyword>
<protein>
    <recommendedName>
        <fullName evidence="2">Ribosome hibernation promoting factor</fullName>
        <shortName evidence="2">HPF</shortName>
    </recommendedName>
</protein>